<dbReference type="EMBL" id="MAAO01000004">
    <property type="protein sequence ID" value="OUR98741.1"/>
    <property type="molecule type" value="Genomic_DNA"/>
</dbReference>
<sequence>MKRIITLMTLICMAPTMADFKTVKVSGFTGSYDKPDGSATATELVIPSAKNTQIEIKLTGIENGYLLTYGDQEFTFENPPAFINDLQDGTWSNVNYSTIGKNLSSSINSLYTNLDDSSMSLNNFSLQCSESRFFENYGIQIIDGCLKNGKIQLKYLKSTTSRKILNILDEVPEFLGVYANDTIVKDAKLTINNHKFSFVGKIQMGMSAKVKISGHSEYQKENNRIAIRIDKAKASFINIKNKIFEELKKSESDTMKVKKPYIYLLLK</sequence>
<dbReference type="AlphaFoldDB" id="A0A1Y5FAV5"/>
<proteinExistence type="predicted"/>
<evidence type="ECO:0000313" key="3">
    <source>
        <dbReference type="Proteomes" id="UP000196531"/>
    </source>
</evidence>
<comment type="caution">
    <text evidence="2">The sequence shown here is derived from an EMBL/GenBank/DDBJ whole genome shotgun (WGS) entry which is preliminary data.</text>
</comment>
<feature type="chain" id="PRO_5012373348" description="Secreted protein" evidence="1">
    <location>
        <begin position="19"/>
        <end position="267"/>
    </location>
</feature>
<organism evidence="2 3">
    <name type="scientific">Halobacteriovorax marinus</name>
    <dbReference type="NCBI Taxonomy" id="97084"/>
    <lineage>
        <taxon>Bacteria</taxon>
        <taxon>Pseudomonadati</taxon>
        <taxon>Bdellovibrionota</taxon>
        <taxon>Bacteriovoracia</taxon>
        <taxon>Bacteriovoracales</taxon>
        <taxon>Halobacteriovoraceae</taxon>
        <taxon>Halobacteriovorax</taxon>
    </lineage>
</organism>
<protein>
    <recommendedName>
        <fullName evidence="4">Secreted protein</fullName>
    </recommendedName>
</protein>
<evidence type="ECO:0000256" key="1">
    <source>
        <dbReference type="SAM" id="SignalP"/>
    </source>
</evidence>
<accession>A0A1Y5FAV5</accession>
<keyword evidence="1" id="KW-0732">Signal</keyword>
<reference evidence="3" key="1">
    <citation type="journal article" date="2017" name="Proc. Natl. Acad. Sci. U.S.A.">
        <title>Simulation of Deepwater Horizon oil plume reveals substrate specialization within a complex community of hydrocarbon-degraders.</title>
        <authorList>
            <person name="Hu P."/>
            <person name="Dubinsky E.A."/>
            <person name="Probst A.J."/>
            <person name="Wang J."/>
            <person name="Sieber C.M.K."/>
            <person name="Tom L.M."/>
            <person name="Gardinali P."/>
            <person name="Banfield J.F."/>
            <person name="Atlas R.M."/>
            <person name="Andersen G.L."/>
        </authorList>
    </citation>
    <scope>NUCLEOTIDE SEQUENCE [LARGE SCALE GENOMIC DNA]</scope>
</reference>
<feature type="signal peptide" evidence="1">
    <location>
        <begin position="1"/>
        <end position="18"/>
    </location>
</feature>
<dbReference type="Proteomes" id="UP000196531">
    <property type="component" value="Unassembled WGS sequence"/>
</dbReference>
<evidence type="ECO:0008006" key="4">
    <source>
        <dbReference type="Google" id="ProtNLM"/>
    </source>
</evidence>
<evidence type="ECO:0000313" key="2">
    <source>
        <dbReference type="EMBL" id="OUR98741.1"/>
    </source>
</evidence>
<name>A0A1Y5FAV5_9BACT</name>
<gene>
    <name evidence="2" type="ORF">A9Q84_04830</name>
</gene>